<evidence type="ECO:0000313" key="1">
    <source>
        <dbReference type="EMBL" id="GFT13452.1"/>
    </source>
</evidence>
<dbReference type="Proteomes" id="UP000887013">
    <property type="component" value="Unassembled WGS sequence"/>
</dbReference>
<evidence type="ECO:0000313" key="2">
    <source>
        <dbReference type="Proteomes" id="UP000887013"/>
    </source>
</evidence>
<dbReference type="AlphaFoldDB" id="A0A8X6TG79"/>
<reference evidence="1" key="1">
    <citation type="submission" date="2020-08" db="EMBL/GenBank/DDBJ databases">
        <title>Multicomponent nature underlies the extraordinary mechanical properties of spider dragline silk.</title>
        <authorList>
            <person name="Kono N."/>
            <person name="Nakamura H."/>
            <person name="Mori M."/>
            <person name="Yoshida Y."/>
            <person name="Ohtoshi R."/>
            <person name="Malay A.D."/>
            <person name="Moran D.A.P."/>
            <person name="Tomita M."/>
            <person name="Numata K."/>
            <person name="Arakawa K."/>
        </authorList>
    </citation>
    <scope>NUCLEOTIDE SEQUENCE</scope>
</reference>
<name>A0A8X6TG79_NEPPI</name>
<comment type="caution">
    <text evidence="1">The sequence shown here is derived from an EMBL/GenBank/DDBJ whole genome shotgun (WGS) entry which is preliminary data.</text>
</comment>
<protein>
    <submittedName>
        <fullName evidence="1">Uncharacterized protein</fullName>
    </submittedName>
</protein>
<gene>
    <name evidence="1" type="ORF">NPIL_257191</name>
</gene>
<organism evidence="1 2">
    <name type="scientific">Nephila pilipes</name>
    <name type="common">Giant wood spider</name>
    <name type="synonym">Nephila maculata</name>
    <dbReference type="NCBI Taxonomy" id="299642"/>
    <lineage>
        <taxon>Eukaryota</taxon>
        <taxon>Metazoa</taxon>
        <taxon>Ecdysozoa</taxon>
        <taxon>Arthropoda</taxon>
        <taxon>Chelicerata</taxon>
        <taxon>Arachnida</taxon>
        <taxon>Araneae</taxon>
        <taxon>Araneomorphae</taxon>
        <taxon>Entelegynae</taxon>
        <taxon>Araneoidea</taxon>
        <taxon>Nephilidae</taxon>
        <taxon>Nephila</taxon>
    </lineage>
</organism>
<dbReference type="EMBL" id="BMAW01057861">
    <property type="protein sequence ID" value="GFT13452.1"/>
    <property type="molecule type" value="Genomic_DNA"/>
</dbReference>
<keyword evidence="2" id="KW-1185">Reference proteome</keyword>
<proteinExistence type="predicted"/>
<accession>A0A8X6TG79</accession>
<sequence length="121" mass="13760">MSEKAKYVRHRPSLVNVANDILDDHVLLLYGFSISLKASHINETMHCAIVPEFDIHSADMNLRLRSSRSPALNPFEPNWAAIECIVRPSESAASNSYRRLEDTKEIMISYGFPIFVESLPR</sequence>